<dbReference type="OrthoDB" id="4828421at2"/>
<dbReference type="EMBL" id="AWSA01000019">
    <property type="protein sequence ID" value="EWT01617.1"/>
    <property type="molecule type" value="Genomic_DNA"/>
</dbReference>
<reference evidence="1 2" key="1">
    <citation type="submission" date="2013-08" db="EMBL/GenBank/DDBJ databases">
        <title>Intrasporangium oryzae NRRL B-24470.</title>
        <authorList>
            <person name="Liu H."/>
            <person name="Wang G."/>
        </authorList>
    </citation>
    <scope>NUCLEOTIDE SEQUENCE [LARGE SCALE GENOMIC DNA]</scope>
    <source>
        <strain evidence="1 2">NRRL B-24470</strain>
    </source>
</reference>
<dbReference type="AlphaFoldDB" id="W9G8P2"/>
<comment type="caution">
    <text evidence="1">The sequence shown here is derived from an EMBL/GenBank/DDBJ whole genome shotgun (WGS) entry which is preliminary data.</text>
</comment>
<keyword evidence="2" id="KW-1185">Reference proteome</keyword>
<gene>
    <name evidence="1" type="ORF">N865_15115</name>
</gene>
<evidence type="ECO:0000313" key="1">
    <source>
        <dbReference type="EMBL" id="EWT01617.1"/>
    </source>
</evidence>
<dbReference type="eggNOG" id="ENOG5033CI4">
    <property type="taxonomic scope" value="Bacteria"/>
</dbReference>
<proteinExistence type="predicted"/>
<dbReference type="RefSeq" id="WP_051510440.1">
    <property type="nucleotide sequence ID" value="NZ_AWSA01000019.1"/>
</dbReference>
<accession>W9G8P2</accession>
<name>W9G8P2_9MICO</name>
<dbReference type="Proteomes" id="UP000019489">
    <property type="component" value="Unassembled WGS sequence"/>
</dbReference>
<organism evidence="1 2">
    <name type="scientific">Intrasporangium oryzae NRRL B-24470</name>
    <dbReference type="NCBI Taxonomy" id="1386089"/>
    <lineage>
        <taxon>Bacteria</taxon>
        <taxon>Bacillati</taxon>
        <taxon>Actinomycetota</taxon>
        <taxon>Actinomycetes</taxon>
        <taxon>Micrococcales</taxon>
        <taxon>Intrasporangiaceae</taxon>
        <taxon>Intrasporangium</taxon>
    </lineage>
</organism>
<dbReference type="STRING" id="1386089.N865_15115"/>
<sequence length="87" mass="9496">MAQSRYEVRVAGTVPAEDLDDMRAVRIESDPVDTVLYGVADQAALFGLLTRLRGLGIDVVEVRRVGEVGEIAEMDDVEGPGKVHRDE</sequence>
<evidence type="ECO:0000313" key="2">
    <source>
        <dbReference type="Proteomes" id="UP000019489"/>
    </source>
</evidence>
<protein>
    <submittedName>
        <fullName evidence="1">Uncharacterized protein</fullName>
    </submittedName>
</protein>